<evidence type="ECO:0000256" key="5">
    <source>
        <dbReference type="ARBA" id="ARBA00023049"/>
    </source>
</evidence>
<evidence type="ECO:0000256" key="4">
    <source>
        <dbReference type="ARBA" id="ARBA00022833"/>
    </source>
</evidence>
<keyword evidence="5" id="KW-0482">Metalloprotease</keyword>
<keyword evidence="3" id="KW-0378">Hydrolase</keyword>
<dbReference type="PROSITE" id="PS01302">
    <property type="entry name" value="UPF0758"/>
    <property type="match status" value="1"/>
</dbReference>
<reference evidence="7" key="1">
    <citation type="journal article" date="2014" name="Front. Microbiol.">
        <title>High frequency of phylogenetically diverse reductive dehalogenase-homologous genes in deep subseafloor sedimentary metagenomes.</title>
        <authorList>
            <person name="Kawai M."/>
            <person name="Futagami T."/>
            <person name="Toyoda A."/>
            <person name="Takaki Y."/>
            <person name="Nishi S."/>
            <person name="Hori S."/>
            <person name="Arai W."/>
            <person name="Tsubouchi T."/>
            <person name="Morono Y."/>
            <person name="Uchiyama I."/>
            <person name="Ito T."/>
            <person name="Fujiyama A."/>
            <person name="Inagaki F."/>
            <person name="Takami H."/>
        </authorList>
    </citation>
    <scope>NUCLEOTIDE SEQUENCE</scope>
    <source>
        <strain evidence="7">Expedition CK06-06</strain>
    </source>
</reference>
<keyword evidence="4" id="KW-0862">Zinc</keyword>
<organism evidence="7">
    <name type="scientific">marine sediment metagenome</name>
    <dbReference type="NCBI Taxonomy" id="412755"/>
    <lineage>
        <taxon>unclassified sequences</taxon>
        <taxon>metagenomes</taxon>
        <taxon>ecological metagenomes</taxon>
    </lineage>
</organism>
<dbReference type="PROSITE" id="PS50249">
    <property type="entry name" value="MPN"/>
    <property type="match status" value="1"/>
</dbReference>
<dbReference type="GO" id="GO:0006508">
    <property type="term" value="P:proteolysis"/>
    <property type="evidence" value="ECO:0007669"/>
    <property type="project" value="UniProtKB-KW"/>
</dbReference>
<dbReference type="NCBIfam" id="NF000642">
    <property type="entry name" value="PRK00024.1"/>
    <property type="match status" value="1"/>
</dbReference>
<evidence type="ECO:0000259" key="6">
    <source>
        <dbReference type="PROSITE" id="PS50249"/>
    </source>
</evidence>
<dbReference type="Gene3D" id="3.40.140.10">
    <property type="entry name" value="Cytidine Deaminase, domain 2"/>
    <property type="match status" value="1"/>
</dbReference>
<dbReference type="CDD" id="cd08071">
    <property type="entry name" value="MPN_DUF2466"/>
    <property type="match status" value="1"/>
</dbReference>
<evidence type="ECO:0000256" key="3">
    <source>
        <dbReference type="ARBA" id="ARBA00022801"/>
    </source>
</evidence>
<comment type="caution">
    <text evidence="7">The sequence shown here is derived from an EMBL/GenBank/DDBJ whole genome shotgun (WGS) entry which is preliminary data.</text>
</comment>
<evidence type="ECO:0000256" key="2">
    <source>
        <dbReference type="ARBA" id="ARBA00022723"/>
    </source>
</evidence>
<dbReference type="PANTHER" id="PTHR30471:SF3">
    <property type="entry name" value="UPF0758 PROTEIN YEES-RELATED"/>
    <property type="match status" value="1"/>
</dbReference>
<dbReference type="PANTHER" id="PTHR30471">
    <property type="entry name" value="DNA REPAIR PROTEIN RADC"/>
    <property type="match status" value="1"/>
</dbReference>
<dbReference type="Pfam" id="PF20582">
    <property type="entry name" value="UPF0758_N"/>
    <property type="match status" value="1"/>
</dbReference>
<dbReference type="InterPro" id="IPR010994">
    <property type="entry name" value="RuvA_2-like"/>
</dbReference>
<keyword evidence="2" id="KW-0479">Metal-binding</keyword>
<name>X1Q507_9ZZZZ</name>
<keyword evidence="1" id="KW-0645">Protease</keyword>
<dbReference type="Gene3D" id="1.10.150.20">
    <property type="entry name" value="5' to 3' exonuclease, C-terminal subdomain"/>
    <property type="match status" value="1"/>
</dbReference>
<dbReference type="InterPro" id="IPR025657">
    <property type="entry name" value="RadC_JAB"/>
</dbReference>
<protein>
    <recommendedName>
        <fullName evidence="6">MPN domain-containing protein</fullName>
    </recommendedName>
</protein>
<proteinExistence type="predicted"/>
<sequence length="232" mass="25230">EGMVKKSFTIHDLPLSERPRERLQKLGVEALSAQEILAVILGRGVAGESVMVTAQRLLSQFGNLKGISDASVEELSQVKGIGLAKAAQIKAAFELSSRLEAYPQAGDKPIVKTPEDVNSLLKARLRGKKREHFLALLLDTRNQLIKVSEISIGSLDTNIVHPREVFKEAISASAASVIFVHNHPSGDPEASEDDIKLTKRLAEAGEIVGIDVLDHIILGDKNFLSLKREGLF</sequence>
<accession>X1Q507</accession>
<evidence type="ECO:0000313" key="7">
    <source>
        <dbReference type="EMBL" id="GAI38339.1"/>
    </source>
</evidence>
<dbReference type="Pfam" id="PF04002">
    <property type="entry name" value="RadC"/>
    <property type="match status" value="1"/>
</dbReference>
<dbReference type="GO" id="GO:0046872">
    <property type="term" value="F:metal ion binding"/>
    <property type="evidence" value="ECO:0007669"/>
    <property type="project" value="UniProtKB-KW"/>
</dbReference>
<dbReference type="SUPFAM" id="SSF47781">
    <property type="entry name" value="RuvA domain 2-like"/>
    <property type="match status" value="1"/>
</dbReference>
<feature type="non-terminal residue" evidence="7">
    <location>
        <position position="1"/>
    </location>
</feature>
<dbReference type="EMBL" id="BARV01032819">
    <property type="protein sequence ID" value="GAI38339.1"/>
    <property type="molecule type" value="Genomic_DNA"/>
</dbReference>
<dbReference type="InterPro" id="IPR037518">
    <property type="entry name" value="MPN"/>
</dbReference>
<dbReference type="NCBIfam" id="TIGR00608">
    <property type="entry name" value="radc"/>
    <property type="match status" value="1"/>
</dbReference>
<dbReference type="InterPro" id="IPR046778">
    <property type="entry name" value="UPF0758_N"/>
</dbReference>
<dbReference type="InterPro" id="IPR001405">
    <property type="entry name" value="UPF0758"/>
</dbReference>
<evidence type="ECO:0000256" key="1">
    <source>
        <dbReference type="ARBA" id="ARBA00022670"/>
    </source>
</evidence>
<feature type="domain" description="MPN" evidence="6">
    <location>
        <begin position="110"/>
        <end position="232"/>
    </location>
</feature>
<gene>
    <name evidence="7" type="ORF">S06H3_51687</name>
</gene>
<dbReference type="GO" id="GO:0008237">
    <property type="term" value="F:metallopeptidase activity"/>
    <property type="evidence" value="ECO:0007669"/>
    <property type="project" value="UniProtKB-KW"/>
</dbReference>
<dbReference type="InterPro" id="IPR020891">
    <property type="entry name" value="UPF0758_CS"/>
</dbReference>
<dbReference type="AlphaFoldDB" id="X1Q507"/>